<evidence type="ECO:0000313" key="18">
    <source>
        <dbReference type="Proteomes" id="UP000191110"/>
    </source>
</evidence>
<keyword evidence="11 12" id="KW-0998">Cell outer membrane</keyword>
<keyword evidence="8" id="KW-0406">Ion transport</keyword>
<dbReference type="PANTHER" id="PTHR32552">
    <property type="entry name" value="FERRICHROME IRON RECEPTOR-RELATED"/>
    <property type="match status" value="1"/>
</dbReference>
<proteinExistence type="inferred from homology"/>
<keyword evidence="7" id="KW-0408">Iron</keyword>
<dbReference type="InterPro" id="IPR039426">
    <property type="entry name" value="TonB-dep_rcpt-like"/>
</dbReference>
<evidence type="ECO:0000256" key="3">
    <source>
        <dbReference type="ARBA" id="ARBA00022452"/>
    </source>
</evidence>
<reference evidence="17 18" key="1">
    <citation type="submission" date="2016-11" db="EMBL/GenBank/DDBJ databases">
        <title>Mixed transmission modes and dynamic genome evolution in an obligate animal-bacterial symbiosis.</title>
        <authorList>
            <person name="Russell S.L."/>
            <person name="Corbett-Detig R.B."/>
            <person name="Cavanaugh C.M."/>
        </authorList>
    </citation>
    <scope>NUCLEOTIDE SEQUENCE [LARGE SCALE GENOMIC DNA]</scope>
    <source>
        <strain evidence="17">Sveles-Q1</strain>
    </source>
</reference>
<evidence type="ECO:0000256" key="11">
    <source>
        <dbReference type="ARBA" id="ARBA00023237"/>
    </source>
</evidence>
<gene>
    <name evidence="17" type="ORF">BOW53_00585</name>
</gene>
<comment type="caution">
    <text evidence="17">The sequence shown here is derived from an EMBL/GenBank/DDBJ whole genome shotgun (WGS) entry which is preliminary data.</text>
</comment>
<dbReference type="InterPro" id="IPR000531">
    <property type="entry name" value="Beta-barrel_TonB"/>
</dbReference>
<dbReference type="PROSITE" id="PS52016">
    <property type="entry name" value="TONB_DEPENDENT_REC_3"/>
    <property type="match status" value="1"/>
</dbReference>
<evidence type="ECO:0000256" key="7">
    <source>
        <dbReference type="ARBA" id="ARBA00023004"/>
    </source>
</evidence>
<dbReference type="Gene3D" id="2.40.170.20">
    <property type="entry name" value="TonB-dependent receptor, beta-barrel domain"/>
    <property type="match status" value="1"/>
</dbReference>
<evidence type="ECO:0000256" key="8">
    <source>
        <dbReference type="ARBA" id="ARBA00023065"/>
    </source>
</evidence>
<keyword evidence="18" id="KW-1185">Reference proteome</keyword>
<dbReference type="InterPro" id="IPR036942">
    <property type="entry name" value="Beta-barrel_TonB_sf"/>
</dbReference>
<evidence type="ECO:0000313" key="17">
    <source>
        <dbReference type="EMBL" id="OOZ42383.1"/>
    </source>
</evidence>
<dbReference type="CDD" id="cd01347">
    <property type="entry name" value="ligand_gated_channel"/>
    <property type="match status" value="1"/>
</dbReference>
<feature type="domain" description="TonB-dependent receptor plug" evidence="16">
    <location>
        <begin position="42"/>
        <end position="149"/>
    </location>
</feature>
<dbReference type="GO" id="GO:0015344">
    <property type="term" value="F:siderophore uptake transmembrane transporter activity"/>
    <property type="evidence" value="ECO:0007669"/>
    <property type="project" value="TreeGrafter"/>
</dbReference>
<dbReference type="InterPro" id="IPR037066">
    <property type="entry name" value="Plug_dom_sf"/>
</dbReference>
<dbReference type="PANTHER" id="PTHR32552:SF68">
    <property type="entry name" value="FERRICHROME OUTER MEMBRANE TRANSPORTER_PHAGE RECEPTOR"/>
    <property type="match status" value="1"/>
</dbReference>
<keyword evidence="4" id="KW-0410">Iron transport</keyword>
<evidence type="ECO:0000256" key="6">
    <source>
        <dbReference type="ARBA" id="ARBA00022729"/>
    </source>
</evidence>
<accession>A0A1T2LBB1</accession>
<dbReference type="Pfam" id="PF00593">
    <property type="entry name" value="TonB_dep_Rec_b-barrel"/>
    <property type="match status" value="1"/>
</dbReference>
<evidence type="ECO:0000259" key="16">
    <source>
        <dbReference type="Pfam" id="PF07715"/>
    </source>
</evidence>
<feature type="chain" id="PRO_5012278396" description="TonB-dependent receptor" evidence="14">
    <location>
        <begin position="23"/>
        <end position="748"/>
    </location>
</feature>
<feature type="signal peptide" evidence="14">
    <location>
        <begin position="1"/>
        <end position="22"/>
    </location>
</feature>
<dbReference type="InterPro" id="IPR012910">
    <property type="entry name" value="Plug_dom"/>
</dbReference>
<dbReference type="Pfam" id="PF07715">
    <property type="entry name" value="Plug"/>
    <property type="match status" value="1"/>
</dbReference>
<keyword evidence="2 12" id="KW-0813">Transport</keyword>
<dbReference type="AlphaFoldDB" id="A0A1T2LBB1"/>
<feature type="domain" description="TonB-dependent receptor-like beta-barrel" evidence="15">
    <location>
        <begin position="234"/>
        <end position="704"/>
    </location>
</feature>
<evidence type="ECO:0000256" key="4">
    <source>
        <dbReference type="ARBA" id="ARBA00022496"/>
    </source>
</evidence>
<comment type="similarity">
    <text evidence="12 13">Belongs to the TonB-dependent receptor family.</text>
</comment>
<keyword evidence="3 12" id="KW-1134">Transmembrane beta strand</keyword>
<evidence type="ECO:0000256" key="12">
    <source>
        <dbReference type="PROSITE-ProRule" id="PRU01360"/>
    </source>
</evidence>
<keyword evidence="5 12" id="KW-0812">Transmembrane</keyword>
<evidence type="ECO:0000259" key="15">
    <source>
        <dbReference type="Pfam" id="PF00593"/>
    </source>
</evidence>
<dbReference type="Gene3D" id="2.170.130.10">
    <property type="entry name" value="TonB-dependent receptor, plug domain"/>
    <property type="match status" value="1"/>
</dbReference>
<evidence type="ECO:0000256" key="9">
    <source>
        <dbReference type="ARBA" id="ARBA00023077"/>
    </source>
</evidence>
<dbReference type="GO" id="GO:0009279">
    <property type="term" value="C:cell outer membrane"/>
    <property type="evidence" value="ECO:0007669"/>
    <property type="project" value="UniProtKB-SubCell"/>
</dbReference>
<keyword evidence="10 12" id="KW-0472">Membrane</keyword>
<dbReference type="Proteomes" id="UP000191110">
    <property type="component" value="Unassembled WGS sequence"/>
</dbReference>
<dbReference type="EMBL" id="MPRL01000001">
    <property type="protein sequence ID" value="OOZ42383.1"/>
    <property type="molecule type" value="Genomic_DNA"/>
</dbReference>
<keyword evidence="9 13" id="KW-0798">TonB box</keyword>
<evidence type="ECO:0008006" key="19">
    <source>
        <dbReference type="Google" id="ProtNLM"/>
    </source>
</evidence>
<evidence type="ECO:0000256" key="13">
    <source>
        <dbReference type="RuleBase" id="RU003357"/>
    </source>
</evidence>
<organism evidence="17 18">
    <name type="scientific">Solemya pervernicosa gill symbiont</name>
    <dbReference type="NCBI Taxonomy" id="642797"/>
    <lineage>
        <taxon>Bacteria</taxon>
        <taxon>Pseudomonadati</taxon>
        <taxon>Pseudomonadota</taxon>
        <taxon>Gammaproteobacteria</taxon>
        <taxon>sulfur-oxidizing symbionts</taxon>
    </lineage>
</organism>
<sequence length="748" mass="81708">MRLVSAATALALGSTLSFNASAESLGIIHVDSTTIDDRFEAKREEPSNINVISGETVDESHADNIQQLLQSVPGITTNWGSGESLKIHLRGVENQGFMGEKPGVAVVIDGVPVFERTGKVNIDLDNIESIKVVKGGASYLFGDDALAGAVIITTKRGAKMAGVKASVEGGSFGRLKGLVRGGFAGDFGSGHLQLSHTEVDGYYEDSSSEADYANGKLQLYVGEMSDLTFGFELADRAKNSHGAVAGVTAAANDPQSEDPTYNDYANHFDVQLQKYFLTFASDFEDESNLMLNVYQFSDDTKYNSAPVDSTEDDYGYTNDYSQVQRGFKAEYRHPGERAAWMIGTDLRANSYDALVNYLDCADIGSYTNCASAGIGGVHSTSDTSEGVYAFYGELKVRPAKRLTLTMNGRADLIDLEGNTAEWERNPGPPPATYTWTSTKNDEQFEVGSWRLGGNFAVTDNLDLYANGSTGFRAPTVKQLFIGISSPTMRTNPNPDLDPEQALNLEIGLRGKLDALGSLEYDLALFQIEREDFIEASNGRYTTGLTNQFENVGNARHRGVELSINAQPAKWISWDLAYTYLNAEYTDYEDYVLSVMDTNGFAPGGCIDGTWTNVSFSGQNYCQKALDNTGNDISRTPNHHLNLILAFYPTENLTISGEFDSTSSYFADELNQLEMDGHSTFNLLGNYDRKFGSTKLSIFGRVDNLFDEEYYNTARADNDDNEDGVYDEEDISLVVNQGITVSAGLSLTF</sequence>
<protein>
    <recommendedName>
        <fullName evidence="19">TonB-dependent receptor</fullName>
    </recommendedName>
</protein>
<comment type="subcellular location">
    <subcellularLocation>
        <location evidence="1 12">Cell outer membrane</location>
        <topology evidence="1 12">Multi-pass membrane protein</topology>
    </subcellularLocation>
</comment>
<keyword evidence="6 14" id="KW-0732">Signal</keyword>
<evidence type="ECO:0000256" key="2">
    <source>
        <dbReference type="ARBA" id="ARBA00022448"/>
    </source>
</evidence>
<evidence type="ECO:0000256" key="1">
    <source>
        <dbReference type="ARBA" id="ARBA00004571"/>
    </source>
</evidence>
<name>A0A1T2LBB1_9GAMM</name>
<evidence type="ECO:0000256" key="5">
    <source>
        <dbReference type="ARBA" id="ARBA00022692"/>
    </source>
</evidence>
<dbReference type="SUPFAM" id="SSF56935">
    <property type="entry name" value="Porins"/>
    <property type="match status" value="1"/>
</dbReference>
<evidence type="ECO:0000256" key="10">
    <source>
        <dbReference type="ARBA" id="ARBA00023136"/>
    </source>
</evidence>
<evidence type="ECO:0000256" key="14">
    <source>
        <dbReference type="SAM" id="SignalP"/>
    </source>
</evidence>